<dbReference type="OrthoDB" id="6017159at2"/>
<keyword evidence="1" id="KW-0812">Transmembrane</keyword>
<dbReference type="AlphaFoldDB" id="A0A1I1NIQ9"/>
<organism evidence="2 3">
    <name type="scientific">Clostridium uliginosum</name>
    <dbReference type="NCBI Taxonomy" id="119641"/>
    <lineage>
        <taxon>Bacteria</taxon>
        <taxon>Bacillati</taxon>
        <taxon>Bacillota</taxon>
        <taxon>Clostridia</taxon>
        <taxon>Eubacteriales</taxon>
        <taxon>Clostridiaceae</taxon>
        <taxon>Clostridium</taxon>
    </lineage>
</organism>
<evidence type="ECO:0000313" key="2">
    <source>
        <dbReference type="EMBL" id="SFC97427.1"/>
    </source>
</evidence>
<proteinExistence type="predicted"/>
<dbReference type="EMBL" id="FOMG01000015">
    <property type="protein sequence ID" value="SFC97427.1"/>
    <property type="molecule type" value="Genomic_DNA"/>
</dbReference>
<protein>
    <submittedName>
        <fullName evidence="2">Uncharacterized protein</fullName>
    </submittedName>
</protein>
<evidence type="ECO:0000313" key="3">
    <source>
        <dbReference type="Proteomes" id="UP000199263"/>
    </source>
</evidence>
<name>A0A1I1NIQ9_9CLOT</name>
<accession>A0A1I1NIQ9</accession>
<keyword evidence="1" id="KW-1133">Transmembrane helix</keyword>
<dbReference type="RefSeq" id="WP_090091645.1">
    <property type="nucleotide sequence ID" value="NZ_FOMG01000015.1"/>
</dbReference>
<evidence type="ECO:0000256" key="1">
    <source>
        <dbReference type="SAM" id="Phobius"/>
    </source>
</evidence>
<reference evidence="2 3" key="1">
    <citation type="submission" date="2016-10" db="EMBL/GenBank/DDBJ databases">
        <authorList>
            <person name="de Groot N.N."/>
        </authorList>
    </citation>
    <scope>NUCLEOTIDE SEQUENCE [LARGE SCALE GENOMIC DNA]</scope>
    <source>
        <strain evidence="2 3">DSM 12992</strain>
    </source>
</reference>
<feature type="transmembrane region" description="Helical" evidence="1">
    <location>
        <begin position="63"/>
        <end position="79"/>
    </location>
</feature>
<dbReference type="Proteomes" id="UP000199263">
    <property type="component" value="Unassembled WGS sequence"/>
</dbReference>
<dbReference type="STRING" id="119641.SAMN05421842_11573"/>
<keyword evidence="1" id="KW-0472">Membrane</keyword>
<gene>
    <name evidence="2" type="ORF">SAMN05421842_11573</name>
</gene>
<sequence>MNKLYRIYCIGRSDFLDRIRSKSIFIITLLTPFAILAVPACFIVSVIAIIFEVIPMIRNSFGNVAYFFAWSGICVASIGRSKSYLADVFGMDTTAKVILEQFKNKFDEFKDTDYFSLGTNGPLHDNIRTFVMDKANINNNVFIRK</sequence>
<feature type="transmembrane region" description="Helical" evidence="1">
    <location>
        <begin position="24"/>
        <end position="51"/>
    </location>
</feature>
<keyword evidence="3" id="KW-1185">Reference proteome</keyword>